<dbReference type="EMBL" id="CAXIEN010000261">
    <property type="protein sequence ID" value="CAL1290226.1"/>
    <property type="molecule type" value="Genomic_DNA"/>
</dbReference>
<dbReference type="GO" id="GO:0030425">
    <property type="term" value="C:dendrite"/>
    <property type="evidence" value="ECO:0007669"/>
    <property type="project" value="TreeGrafter"/>
</dbReference>
<dbReference type="PANTHER" id="PTHR46877">
    <property type="entry name" value="EPH RECEPTOR A5"/>
    <property type="match status" value="1"/>
</dbReference>
<evidence type="ECO:0000256" key="9">
    <source>
        <dbReference type="ARBA" id="ARBA00023136"/>
    </source>
</evidence>
<dbReference type="PROSITE" id="PS00109">
    <property type="entry name" value="PROTEIN_KINASE_TYR"/>
    <property type="match status" value="1"/>
</dbReference>
<dbReference type="EC" id="2.7.10.1" evidence="2"/>
<feature type="domain" description="Protein kinase" evidence="12">
    <location>
        <begin position="1"/>
        <end position="264"/>
    </location>
</feature>
<organism evidence="14 15">
    <name type="scientific">Larinioides sclopetarius</name>
    <dbReference type="NCBI Taxonomy" id="280406"/>
    <lineage>
        <taxon>Eukaryota</taxon>
        <taxon>Metazoa</taxon>
        <taxon>Ecdysozoa</taxon>
        <taxon>Arthropoda</taxon>
        <taxon>Chelicerata</taxon>
        <taxon>Arachnida</taxon>
        <taxon>Araneae</taxon>
        <taxon>Araneomorphae</taxon>
        <taxon>Entelegynae</taxon>
        <taxon>Araneoidea</taxon>
        <taxon>Araneidae</taxon>
        <taxon>Larinioides</taxon>
    </lineage>
</organism>
<evidence type="ECO:0000313" key="15">
    <source>
        <dbReference type="Proteomes" id="UP001497382"/>
    </source>
</evidence>
<dbReference type="PRINTS" id="PR00109">
    <property type="entry name" value="TYRKINASE"/>
</dbReference>
<keyword evidence="5" id="KW-0808">Transferase</keyword>
<keyword evidence="10" id="KW-0829">Tyrosine-protein kinase</keyword>
<accession>A0AAV2B2Y6</accession>
<dbReference type="InterPro" id="IPR001660">
    <property type="entry name" value="SAM"/>
</dbReference>
<dbReference type="FunFam" id="1.10.150.50:FF:000001">
    <property type="entry name" value="Ephrin type-A receptor 5"/>
    <property type="match status" value="1"/>
</dbReference>
<evidence type="ECO:0000256" key="5">
    <source>
        <dbReference type="ARBA" id="ARBA00022679"/>
    </source>
</evidence>
<evidence type="ECO:0000256" key="6">
    <source>
        <dbReference type="ARBA" id="ARBA00022741"/>
    </source>
</evidence>
<evidence type="ECO:0000256" key="7">
    <source>
        <dbReference type="ARBA" id="ARBA00022777"/>
    </source>
</evidence>
<dbReference type="Proteomes" id="UP001497382">
    <property type="component" value="Unassembled WGS sequence"/>
</dbReference>
<evidence type="ECO:0000256" key="1">
    <source>
        <dbReference type="ARBA" id="ARBA00004251"/>
    </source>
</evidence>
<reference evidence="14 15" key="1">
    <citation type="submission" date="2024-04" db="EMBL/GenBank/DDBJ databases">
        <authorList>
            <person name="Rising A."/>
            <person name="Reimegard J."/>
            <person name="Sonavane S."/>
            <person name="Akerstrom W."/>
            <person name="Nylinder S."/>
            <person name="Hedman E."/>
            <person name="Kallberg Y."/>
        </authorList>
    </citation>
    <scope>NUCLEOTIDE SEQUENCE [LARGE SCALE GENOMIC DNA]</scope>
</reference>
<dbReference type="InterPro" id="IPR000719">
    <property type="entry name" value="Prot_kinase_dom"/>
</dbReference>
<dbReference type="Gene3D" id="1.10.150.50">
    <property type="entry name" value="Transcription Factor, Ets-1"/>
    <property type="match status" value="1"/>
</dbReference>
<dbReference type="GO" id="GO:0007411">
    <property type="term" value="P:axon guidance"/>
    <property type="evidence" value="ECO:0007669"/>
    <property type="project" value="TreeGrafter"/>
</dbReference>
<dbReference type="InterPro" id="IPR013761">
    <property type="entry name" value="SAM/pointed_sf"/>
</dbReference>
<dbReference type="InterPro" id="IPR050449">
    <property type="entry name" value="Ephrin_rcpt_TKs"/>
</dbReference>
<evidence type="ECO:0000256" key="11">
    <source>
        <dbReference type="ARBA" id="ARBA00023170"/>
    </source>
</evidence>
<feature type="domain" description="SAM" evidence="13">
    <location>
        <begin position="290"/>
        <end position="354"/>
    </location>
</feature>
<sequence length="365" mass="41125">VGEFGDVCKGRLKLQGQTEVTVAIKTLKPSSSDKARMDFLTEASIMGQFDHPNVIYLQGVVTKSNPVMIITEFMENGSLDTFLRANDGKFQVIQLVGMLRGIAAGMQYLAEMNYVHRDLAARNVLVNGNLVCKIADFGLSREIESATEGAYTTRVCIKVTYLNKGGKIPVRWTAPEAIAYRKFTSASDVWSFGIVFWEVMSYGERPYWNWSNQDVIKSIEKGYRLPAPMDCPEALHQLMLDCWQKERAHRPTFAVIVKTLDKLMRCPESLKKIAQNRHQNPLDPNAPDMTQFKTVDEWLAGIKMQRYQENFQQAGITSMDAVTRITLKDLTALGVTLVGHQKKIINSIQTMRAQLNANMSEGFLV</sequence>
<evidence type="ECO:0000256" key="4">
    <source>
        <dbReference type="ARBA" id="ARBA00022553"/>
    </source>
</evidence>
<evidence type="ECO:0000256" key="3">
    <source>
        <dbReference type="ARBA" id="ARBA00022475"/>
    </source>
</evidence>
<name>A0AAV2B2Y6_9ARAC</name>
<evidence type="ECO:0000313" key="14">
    <source>
        <dbReference type="EMBL" id="CAL1290226.1"/>
    </source>
</evidence>
<dbReference type="CDD" id="cd09488">
    <property type="entry name" value="SAM_EPH-R"/>
    <property type="match status" value="1"/>
</dbReference>
<keyword evidence="15" id="KW-1185">Reference proteome</keyword>
<dbReference type="Gene3D" id="3.30.200.20">
    <property type="entry name" value="Phosphorylase Kinase, domain 1"/>
    <property type="match status" value="1"/>
</dbReference>
<dbReference type="GO" id="GO:0005886">
    <property type="term" value="C:plasma membrane"/>
    <property type="evidence" value="ECO:0007669"/>
    <property type="project" value="UniProtKB-SubCell"/>
</dbReference>
<keyword evidence="8" id="KW-0067">ATP-binding</keyword>
<dbReference type="GO" id="GO:0005005">
    <property type="term" value="F:transmembrane-ephrin receptor activity"/>
    <property type="evidence" value="ECO:0007669"/>
    <property type="project" value="TreeGrafter"/>
</dbReference>
<keyword evidence="4" id="KW-0597">Phosphoprotein</keyword>
<dbReference type="Pfam" id="PF07647">
    <property type="entry name" value="SAM_2"/>
    <property type="match status" value="1"/>
</dbReference>
<dbReference type="SMART" id="SM00454">
    <property type="entry name" value="SAM"/>
    <property type="match status" value="1"/>
</dbReference>
<proteinExistence type="predicted"/>
<dbReference type="GO" id="GO:0005524">
    <property type="term" value="F:ATP binding"/>
    <property type="evidence" value="ECO:0007669"/>
    <property type="project" value="UniProtKB-KW"/>
</dbReference>
<gene>
    <name evidence="14" type="ORF">LARSCL_LOCUS16352</name>
</gene>
<feature type="non-terminal residue" evidence="14">
    <location>
        <position position="1"/>
    </location>
</feature>
<dbReference type="InterPro" id="IPR011009">
    <property type="entry name" value="Kinase-like_dom_sf"/>
</dbReference>
<keyword evidence="6" id="KW-0547">Nucleotide-binding</keyword>
<dbReference type="FunFam" id="1.10.510.10:FF:000019">
    <property type="entry name" value="Ephrin type-A receptor 5"/>
    <property type="match status" value="1"/>
</dbReference>
<evidence type="ECO:0000256" key="2">
    <source>
        <dbReference type="ARBA" id="ARBA00011902"/>
    </source>
</evidence>
<protein>
    <recommendedName>
        <fullName evidence="2">receptor protein-tyrosine kinase</fullName>
        <ecNumber evidence="2">2.7.10.1</ecNumber>
    </recommendedName>
</protein>
<dbReference type="SUPFAM" id="SSF56112">
    <property type="entry name" value="Protein kinase-like (PK-like)"/>
    <property type="match status" value="1"/>
</dbReference>
<comment type="caution">
    <text evidence="14">The sequence shown here is derived from an EMBL/GenBank/DDBJ whole genome shotgun (WGS) entry which is preliminary data.</text>
</comment>
<dbReference type="SMART" id="SM00219">
    <property type="entry name" value="TyrKc"/>
    <property type="match status" value="1"/>
</dbReference>
<comment type="subcellular location">
    <subcellularLocation>
        <location evidence="1">Cell membrane</location>
        <topology evidence="1">Single-pass type I membrane protein</topology>
    </subcellularLocation>
</comment>
<dbReference type="SUPFAM" id="SSF47769">
    <property type="entry name" value="SAM/Pointed domain"/>
    <property type="match status" value="1"/>
</dbReference>
<dbReference type="InterPro" id="IPR020635">
    <property type="entry name" value="Tyr_kinase_cat_dom"/>
</dbReference>
<keyword evidence="3" id="KW-1003">Cell membrane</keyword>
<evidence type="ECO:0000256" key="10">
    <source>
        <dbReference type="ARBA" id="ARBA00023137"/>
    </source>
</evidence>
<dbReference type="CDD" id="cd05033">
    <property type="entry name" value="PTKc_EphR"/>
    <property type="match status" value="1"/>
</dbReference>
<keyword evidence="9" id="KW-0472">Membrane</keyword>
<keyword evidence="11" id="KW-0675">Receptor</keyword>
<dbReference type="AlphaFoldDB" id="A0AAV2B2Y6"/>
<evidence type="ECO:0000256" key="8">
    <source>
        <dbReference type="ARBA" id="ARBA00022840"/>
    </source>
</evidence>
<dbReference type="InterPro" id="IPR001245">
    <property type="entry name" value="Ser-Thr/Tyr_kinase_cat_dom"/>
</dbReference>
<evidence type="ECO:0000259" key="12">
    <source>
        <dbReference type="PROSITE" id="PS50011"/>
    </source>
</evidence>
<dbReference type="InterPro" id="IPR008266">
    <property type="entry name" value="Tyr_kinase_AS"/>
</dbReference>
<evidence type="ECO:0000259" key="13">
    <source>
        <dbReference type="PROSITE" id="PS50105"/>
    </source>
</evidence>
<dbReference type="Gene3D" id="1.10.510.10">
    <property type="entry name" value="Transferase(Phosphotransferase) domain 1"/>
    <property type="match status" value="1"/>
</dbReference>
<keyword evidence="7" id="KW-0418">Kinase</keyword>
<dbReference type="Pfam" id="PF07714">
    <property type="entry name" value="PK_Tyr_Ser-Thr"/>
    <property type="match status" value="1"/>
</dbReference>
<dbReference type="PANTHER" id="PTHR46877:SF14">
    <property type="entry name" value="RECEPTOR PROTEIN-TYROSINE KINASE"/>
    <property type="match status" value="1"/>
</dbReference>
<dbReference type="PROSITE" id="PS50011">
    <property type="entry name" value="PROTEIN_KINASE_DOM"/>
    <property type="match status" value="1"/>
</dbReference>
<dbReference type="PROSITE" id="PS50105">
    <property type="entry name" value="SAM_DOMAIN"/>
    <property type="match status" value="1"/>
</dbReference>